<gene>
    <name evidence="1" type="ORF">GCM10017581_093650</name>
</gene>
<sequence length="224" mass="24587">MSDKPLTPVQRSALLVLMAEGREVPNAFLTNVRKLELKKANRDDLFKRQMITVRKAGQLVFLELDDRGWEWCEGQFAEDVETPPLGGHGSAAAYAIMASIGRAVTEKRQVRSLGDFFARIDAEAAAPDDDDPETATEADADTETAIRTAYRRLARRPGDWVELAQLRPALNGILPSVVDATLVAMSILDDVSIVPESNQKVLTPEQIGAAVRIGNQNKHLISIQ</sequence>
<evidence type="ECO:0000313" key="1">
    <source>
        <dbReference type="EMBL" id="GLL07611.1"/>
    </source>
</evidence>
<accession>A0A9W6KW08</accession>
<evidence type="ECO:0000313" key="2">
    <source>
        <dbReference type="Proteomes" id="UP001143480"/>
    </source>
</evidence>
<dbReference type="AlphaFoldDB" id="A0A9W6KW08"/>
<reference evidence="1" key="2">
    <citation type="submission" date="2023-01" db="EMBL/GenBank/DDBJ databases">
        <authorList>
            <person name="Sun Q."/>
            <person name="Evtushenko L."/>
        </authorList>
    </citation>
    <scope>NUCLEOTIDE SEQUENCE</scope>
    <source>
        <strain evidence="1">VKM Ac-1321</strain>
    </source>
</reference>
<comment type="caution">
    <text evidence="1">The sequence shown here is derived from an EMBL/GenBank/DDBJ whole genome shotgun (WGS) entry which is preliminary data.</text>
</comment>
<dbReference type="RefSeq" id="WP_261959952.1">
    <property type="nucleotide sequence ID" value="NZ_BAAAXA010000001.1"/>
</dbReference>
<organism evidence="1 2">
    <name type="scientific">Dactylosporangium matsuzakiense</name>
    <dbReference type="NCBI Taxonomy" id="53360"/>
    <lineage>
        <taxon>Bacteria</taxon>
        <taxon>Bacillati</taxon>
        <taxon>Actinomycetota</taxon>
        <taxon>Actinomycetes</taxon>
        <taxon>Micromonosporales</taxon>
        <taxon>Micromonosporaceae</taxon>
        <taxon>Dactylosporangium</taxon>
    </lineage>
</organism>
<dbReference type="Proteomes" id="UP001143480">
    <property type="component" value="Unassembled WGS sequence"/>
</dbReference>
<name>A0A9W6KW08_9ACTN</name>
<protein>
    <submittedName>
        <fullName evidence="1">Uncharacterized protein</fullName>
    </submittedName>
</protein>
<reference evidence="1" key="1">
    <citation type="journal article" date="2014" name="Int. J. Syst. Evol. Microbiol.">
        <title>Complete genome sequence of Corynebacterium casei LMG S-19264T (=DSM 44701T), isolated from a smear-ripened cheese.</title>
        <authorList>
            <consortium name="US DOE Joint Genome Institute (JGI-PGF)"/>
            <person name="Walter F."/>
            <person name="Albersmeier A."/>
            <person name="Kalinowski J."/>
            <person name="Ruckert C."/>
        </authorList>
    </citation>
    <scope>NUCLEOTIDE SEQUENCE</scope>
    <source>
        <strain evidence="1">VKM Ac-1321</strain>
    </source>
</reference>
<proteinExistence type="predicted"/>
<keyword evidence="2" id="KW-1185">Reference proteome</keyword>
<dbReference type="EMBL" id="BSFP01000103">
    <property type="protein sequence ID" value="GLL07611.1"/>
    <property type="molecule type" value="Genomic_DNA"/>
</dbReference>